<proteinExistence type="predicted"/>
<keyword evidence="3" id="KW-1185">Reference proteome</keyword>
<dbReference type="EMBL" id="MWPV01000001">
    <property type="protein sequence ID" value="OUL59561.1"/>
    <property type="molecule type" value="Genomic_DNA"/>
</dbReference>
<feature type="transmembrane region" description="Helical" evidence="1">
    <location>
        <begin position="29"/>
        <end position="47"/>
    </location>
</feature>
<comment type="caution">
    <text evidence="2">The sequence shown here is derived from an EMBL/GenBank/DDBJ whole genome shotgun (WGS) entry which is preliminary data.</text>
</comment>
<dbReference type="AlphaFoldDB" id="A0A244CVF6"/>
<accession>A0A244CVF6</accession>
<gene>
    <name evidence="2" type="ORF">B1199_04705</name>
</gene>
<organism evidence="2 3">
    <name type="scientific">Pseudoalteromonas ulvae</name>
    <dbReference type="NCBI Taxonomy" id="107327"/>
    <lineage>
        <taxon>Bacteria</taxon>
        <taxon>Pseudomonadati</taxon>
        <taxon>Pseudomonadota</taxon>
        <taxon>Gammaproteobacteria</taxon>
        <taxon>Alteromonadales</taxon>
        <taxon>Pseudoalteromonadaceae</taxon>
        <taxon>Pseudoalteromonas</taxon>
    </lineage>
</organism>
<sequence length="103" mass="11512">MTSILITVAPVFIILSIIIQLKLSERSSYLLIVLMGALTPILVDFYYCSMAGEQCKTDAFLTIGFIFLASYIITLCSVIYAVMPDRFKRLDSLSCSQETKLNV</sequence>
<evidence type="ECO:0000313" key="2">
    <source>
        <dbReference type="EMBL" id="OUL59561.1"/>
    </source>
</evidence>
<reference evidence="2 3" key="1">
    <citation type="submission" date="2017-02" db="EMBL/GenBank/DDBJ databases">
        <title>Pseudoalteromonas ulvae TC14 Genome.</title>
        <authorList>
            <person name="Molmeret M."/>
        </authorList>
    </citation>
    <scope>NUCLEOTIDE SEQUENCE [LARGE SCALE GENOMIC DNA]</scope>
    <source>
        <strain evidence="2">TC14</strain>
    </source>
</reference>
<keyword evidence="1" id="KW-1133">Transmembrane helix</keyword>
<name>A0A244CVF6_PSEDV</name>
<evidence type="ECO:0000256" key="1">
    <source>
        <dbReference type="SAM" id="Phobius"/>
    </source>
</evidence>
<protein>
    <submittedName>
        <fullName evidence="2">Uncharacterized protein</fullName>
    </submittedName>
</protein>
<keyword evidence="1" id="KW-0812">Transmembrane</keyword>
<feature type="transmembrane region" description="Helical" evidence="1">
    <location>
        <begin position="5"/>
        <end position="23"/>
    </location>
</feature>
<keyword evidence="1" id="KW-0472">Membrane</keyword>
<feature type="transmembrane region" description="Helical" evidence="1">
    <location>
        <begin position="59"/>
        <end position="83"/>
    </location>
</feature>
<evidence type="ECO:0000313" key="3">
    <source>
        <dbReference type="Proteomes" id="UP000194841"/>
    </source>
</evidence>
<dbReference type="Proteomes" id="UP000194841">
    <property type="component" value="Unassembled WGS sequence"/>
</dbReference>